<protein>
    <submittedName>
        <fullName evidence="1">Uncharacterized protein</fullName>
    </submittedName>
</protein>
<accession>A0A1I3Q8B6</accession>
<evidence type="ECO:0000313" key="1">
    <source>
        <dbReference type="EMBL" id="SFJ29895.1"/>
    </source>
</evidence>
<evidence type="ECO:0000313" key="2">
    <source>
        <dbReference type="Proteomes" id="UP000199025"/>
    </source>
</evidence>
<dbReference type="RefSeq" id="WP_177228620.1">
    <property type="nucleotide sequence ID" value="NZ_CBDQZW010000064.1"/>
</dbReference>
<sequence length="57" mass="6856">MPEDDALERFLRRCREHGIDLQEARRALAHARVVVQSGKVLESDPYRLAWRWLRRRA</sequence>
<dbReference type="EMBL" id="FORP01000004">
    <property type="protein sequence ID" value="SFJ29895.1"/>
    <property type="molecule type" value="Genomic_DNA"/>
</dbReference>
<organism evidence="1 2">
    <name type="scientific">Amycolatopsis sacchari</name>
    <dbReference type="NCBI Taxonomy" id="115433"/>
    <lineage>
        <taxon>Bacteria</taxon>
        <taxon>Bacillati</taxon>
        <taxon>Actinomycetota</taxon>
        <taxon>Actinomycetes</taxon>
        <taxon>Pseudonocardiales</taxon>
        <taxon>Pseudonocardiaceae</taxon>
        <taxon>Amycolatopsis</taxon>
    </lineage>
</organism>
<gene>
    <name evidence="1" type="ORF">SAMN05421835_104219</name>
</gene>
<dbReference type="Proteomes" id="UP000199025">
    <property type="component" value="Unassembled WGS sequence"/>
</dbReference>
<name>A0A1I3Q8B6_9PSEU</name>
<proteinExistence type="predicted"/>
<keyword evidence="2" id="KW-1185">Reference proteome</keyword>
<reference evidence="1 2" key="1">
    <citation type="submission" date="2016-10" db="EMBL/GenBank/DDBJ databases">
        <authorList>
            <person name="de Groot N.N."/>
        </authorList>
    </citation>
    <scope>NUCLEOTIDE SEQUENCE [LARGE SCALE GENOMIC DNA]</scope>
    <source>
        <strain evidence="1 2">DSM 44468</strain>
    </source>
</reference>
<dbReference type="AlphaFoldDB" id="A0A1I3Q8B6"/>